<feature type="coiled-coil region" evidence="1">
    <location>
        <begin position="3"/>
        <end position="30"/>
    </location>
</feature>
<evidence type="ECO:0000313" key="2">
    <source>
        <dbReference type="EMBL" id="CAG5023268.1"/>
    </source>
</evidence>
<name>A0A8S3XGQ1_PARAO</name>
<accession>A0A8S3XGQ1</accession>
<keyword evidence="3" id="KW-1185">Reference proteome</keyword>
<dbReference type="Proteomes" id="UP000691718">
    <property type="component" value="Unassembled WGS sequence"/>
</dbReference>
<dbReference type="OrthoDB" id="7477812at2759"/>
<keyword evidence="1" id="KW-0175">Coiled coil</keyword>
<dbReference type="AlphaFoldDB" id="A0A8S3XGQ1"/>
<protein>
    <submittedName>
        <fullName evidence="2">(apollo) hypothetical protein</fullName>
    </submittedName>
</protein>
<sequence>MRRKEVSTQLSMLESKIDMMEQQVRQSNIEIVNLPERHDENLIAVLQNIGSIIKSPINPADIVSVHRVPHMDKKNPHLKNVIVKYYTKMIRDNVIAAARVVKCVKSDQLLV</sequence>
<organism evidence="2 3">
    <name type="scientific">Parnassius apollo</name>
    <name type="common">Apollo butterfly</name>
    <name type="synonym">Papilio apollo</name>
    <dbReference type="NCBI Taxonomy" id="110799"/>
    <lineage>
        <taxon>Eukaryota</taxon>
        <taxon>Metazoa</taxon>
        <taxon>Ecdysozoa</taxon>
        <taxon>Arthropoda</taxon>
        <taxon>Hexapoda</taxon>
        <taxon>Insecta</taxon>
        <taxon>Pterygota</taxon>
        <taxon>Neoptera</taxon>
        <taxon>Endopterygota</taxon>
        <taxon>Lepidoptera</taxon>
        <taxon>Glossata</taxon>
        <taxon>Ditrysia</taxon>
        <taxon>Papilionoidea</taxon>
        <taxon>Papilionidae</taxon>
        <taxon>Parnassiinae</taxon>
        <taxon>Parnassini</taxon>
        <taxon>Parnassius</taxon>
        <taxon>Parnassius</taxon>
    </lineage>
</organism>
<reference evidence="2" key="1">
    <citation type="submission" date="2021-04" db="EMBL/GenBank/DDBJ databases">
        <authorList>
            <person name="Tunstrom K."/>
        </authorList>
    </citation>
    <scope>NUCLEOTIDE SEQUENCE</scope>
</reference>
<gene>
    <name evidence="2" type="ORF">PAPOLLO_LOCUS17899</name>
</gene>
<evidence type="ECO:0000313" key="3">
    <source>
        <dbReference type="Proteomes" id="UP000691718"/>
    </source>
</evidence>
<dbReference type="EMBL" id="CAJQZP010001152">
    <property type="protein sequence ID" value="CAG5023268.1"/>
    <property type="molecule type" value="Genomic_DNA"/>
</dbReference>
<evidence type="ECO:0000256" key="1">
    <source>
        <dbReference type="SAM" id="Coils"/>
    </source>
</evidence>
<proteinExistence type="predicted"/>
<comment type="caution">
    <text evidence="2">The sequence shown here is derived from an EMBL/GenBank/DDBJ whole genome shotgun (WGS) entry which is preliminary data.</text>
</comment>